<dbReference type="Proteomes" id="UP001180515">
    <property type="component" value="Unassembled WGS sequence"/>
</dbReference>
<reference evidence="8 9" key="1">
    <citation type="submission" date="2016-06" db="EMBL/GenBank/DDBJ databases">
        <authorList>
            <person name="Haines A.N."/>
            <person name="Council K.R."/>
        </authorList>
    </citation>
    <scope>NUCLEOTIDE SEQUENCE [LARGE SCALE GENOMIC DNA]</scope>
    <source>
        <strain evidence="8 9">SP158-29</strain>
    </source>
</reference>
<dbReference type="RefSeq" id="WP_003104357.1">
    <property type="nucleotide sequence ID" value="NZ_BAWT01000002.1"/>
</dbReference>
<proteinExistence type="predicted"/>
<feature type="transmembrane region" description="Helical" evidence="5">
    <location>
        <begin position="107"/>
        <end position="128"/>
    </location>
</feature>
<sequence length="133" mass="15806">MFKKKPSKFKLVRRFKHLKKDLPAVFLAMKNPNTPILAKLMALIIVVYALSPIDLIPDFIPFLGYLDDIFILPALMYLLIKMIPEDIWLESQKQSENMWINGKPKKWYYALPIVIFWILIIIFIIHFIRMQQS</sequence>
<evidence type="ECO:0000256" key="3">
    <source>
        <dbReference type="ARBA" id="ARBA00022989"/>
    </source>
</evidence>
<gene>
    <name evidence="8" type="ORF">A9Y57_01072</name>
    <name evidence="7" type="ORF">P7G31_03870</name>
</gene>
<evidence type="ECO:0000313" key="9">
    <source>
        <dbReference type="Proteomes" id="UP000217465"/>
    </source>
</evidence>
<dbReference type="EMBL" id="NSGR01000008">
    <property type="protein sequence ID" value="PCH12357.1"/>
    <property type="molecule type" value="Genomic_DNA"/>
</dbReference>
<dbReference type="Proteomes" id="UP000217465">
    <property type="component" value="Unassembled WGS sequence"/>
</dbReference>
<evidence type="ECO:0000256" key="5">
    <source>
        <dbReference type="SAM" id="Phobius"/>
    </source>
</evidence>
<dbReference type="InterPro" id="IPR010652">
    <property type="entry name" value="DUF1232"/>
</dbReference>
<evidence type="ECO:0000256" key="1">
    <source>
        <dbReference type="ARBA" id="ARBA00004127"/>
    </source>
</evidence>
<feature type="domain" description="DUF1232" evidence="6">
    <location>
        <begin position="38"/>
        <end position="73"/>
    </location>
</feature>
<evidence type="ECO:0000313" key="7">
    <source>
        <dbReference type="EMBL" id="MDT2731390.1"/>
    </source>
</evidence>
<dbReference type="GeneID" id="61420236"/>
<accession>A0A0E2UPZ8</accession>
<keyword evidence="2 5" id="KW-0812">Transmembrane</keyword>
<name>A0A0E2UPZ8_9STRE</name>
<feature type="transmembrane region" description="Helical" evidence="5">
    <location>
        <begin position="59"/>
        <end position="80"/>
    </location>
</feature>
<organism evidence="8 9">
    <name type="scientific">Streptococcus parauberis</name>
    <dbReference type="NCBI Taxonomy" id="1348"/>
    <lineage>
        <taxon>Bacteria</taxon>
        <taxon>Bacillati</taxon>
        <taxon>Bacillota</taxon>
        <taxon>Bacilli</taxon>
        <taxon>Lactobacillales</taxon>
        <taxon>Streptococcaceae</taxon>
        <taxon>Streptococcus</taxon>
    </lineage>
</organism>
<keyword evidence="4 5" id="KW-0472">Membrane</keyword>
<keyword evidence="3 5" id="KW-1133">Transmembrane helix</keyword>
<evidence type="ECO:0000256" key="2">
    <source>
        <dbReference type="ARBA" id="ARBA00022692"/>
    </source>
</evidence>
<dbReference type="AlphaFoldDB" id="A0A0E2UPZ8"/>
<dbReference type="OrthoDB" id="9800202at2"/>
<protein>
    <submittedName>
        <fullName evidence="7">YkvA family protein</fullName>
    </submittedName>
</protein>
<dbReference type="GO" id="GO:0012505">
    <property type="term" value="C:endomembrane system"/>
    <property type="evidence" value="ECO:0007669"/>
    <property type="project" value="UniProtKB-SubCell"/>
</dbReference>
<evidence type="ECO:0000259" key="6">
    <source>
        <dbReference type="Pfam" id="PF06803"/>
    </source>
</evidence>
<evidence type="ECO:0000256" key="4">
    <source>
        <dbReference type="ARBA" id="ARBA00023136"/>
    </source>
</evidence>
<reference evidence="7" key="2">
    <citation type="submission" date="2023-03" db="EMBL/GenBank/DDBJ databases">
        <authorList>
            <person name="Shen W."/>
            <person name="Cai J."/>
        </authorList>
    </citation>
    <scope>NUCLEOTIDE SEQUENCE</scope>
    <source>
        <strain evidence="7">P82-2</strain>
    </source>
</reference>
<dbReference type="Pfam" id="PF06803">
    <property type="entry name" value="DUF1232"/>
    <property type="match status" value="1"/>
</dbReference>
<evidence type="ECO:0000313" key="8">
    <source>
        <dbReference type="EMBL" id="PCH12357.1"/>
    </source>
</evidence>
<comment type="caution">
    <text evidence="8">The sequence shown here is derived from an EMBL/GenBank/DDBJ whole genome shotgun (WGS) entry which is preliminary data.</text>
</comment>
<comment type="subcellular location">
    <subcellularLocation>
        <location evidence="1">Endomembrane system</location>
        <topology evidence="1">Multi-pass membrane protein</topology>
    </subcellularLocation>
</comment>
<dbReference type="EMBL" id="JARQAG010000003">
    <property type="protein sequence ID" value="MDT2731390.1"/>
    <property type="molecule type" value="Genomic_DNA"/>
</dbReference>
<feature type="transmembrane region" description="Helical" evidence="5">
    <location>
        <begin position="36"/>
        <end position="53"/>
    </location>
</feature>